<evidence type="ECO:0000313" key="1">
    <source>
        <dbReference type="EMBL" id="KAG9230085.1"/>
    </source>
</evidence>
<dbReference type="EMBL" id="MU251702">
    <property type="protein sequence ID" value="KAG9230085.1"/>
    <property type="molecule type" value="Genomic_DNA"/>
</dbReference>
<dbReference type="OrthoDB" id="4207285at2759"/>
<name>A0A9P8C1P0_9HELO</name>
<proteinExistence type="predicted"/>
<reference evidence="1" key="1">
    <citation type="journal article" date="2021" name="IMA Fungus">
        <title>Genomic characterization of three marine fungi, including Emericellopsis atlantica sp. nov. with signatures of a generalist lifestyle and marine biomass degradation.</title>
        <authorList>
            <person name="Hagestad O.C."/>
            <person name="Hou L."/>
            <person name="Andersen J.H."/>
            <person name="Hansen E.H."/>
            <person name="Altermark B."/>
            <person name="Li C."/>
            <person name="Kuhnert E."/>
            <person name="Cox R.J."/>
            <person name="Crous P.W."/>
            <person name="Spatafora J.W."/>
            <person name="Lail K."/>
            <person name="Amirebrahimi M."/>
            <person name="Lipzen A."/>
            <person name="Pangilinan J."/>
            <person name="Andreopoulos W."/>
            <person name="Hayes R.D."/>
            <person name="Ng V."/>
            <person name="Grigoriev I.V."/>
            <person name="Jackson S.A."/>
            <person name="Sutton T.D.S."/>
            <person name="Dobson A.D.W."/>
            <person name="Rama T."/>
        </authorList>
    </citation>
    <scope>NUCLEOTIDE SEQUENCE</scope>
    <source>
        <strain evidence="1">TRa018bII</strain>
    </source>
</reference>
<dbReference type="AlphaFoldDB" id="A0A9P8C1P0"/>
<comment type="caution">
    <text evidence="1">The sequence shown here is derived from an EMBL/GenBank/DDBJ whole genome shotgun (WGS) entry which is preliminary data.</text>
</comment>
<accession>A0A9P8C1P0</accession>
<sequence>MNWPPAVKGFLMTPTQLRFSNVSGRGPTLAGDAVDTLTTPPTTRDATLYPWFPHAVLRTSGPGFLFMVSGLGKQRVARLAEKEKTGLVRRIKNHSDTFNSSSLQPLAKECPVPSVNSLSETLPPPIWWLVCSRLSTSPGGRRISRTCPRRRLAARLERSYLSSRIRRRAIVVVKDVERRKRGGGGGELVTFRSQ</sequence>
<gene>
    <name evidence="1" type="ORF">BJ875DRAFT_488302</name>
</gene>
<protein>
    <submittedName>
        <fullName evidence="1">Uncharacterized protein</fullName>
    </submittedName>
</protein>
<organism evidence="1 2">
    <name type="scientific">Amylocarpus encephaloides</name>
    <dbReference type="NCBI Taxonomy" id="45428"/>
    <lineage>
        <taxon>Eukaryota</taxon>
        <taxon>Fungi</taxon>
        <taxon>Dikarya</taxon>
        <taxon>Ascomycota</taxon>
        <taxon>Pezizomycotina</taxon>
        <taxon>Leotiomycetes</taxon>
        <taxon>Helotiales</taxon>
        <taxon>Helotiales incertae sedis</taxon>
        <taxon>Amylocarpus</taxon>
    </lineage>
</organism>
<dbReference type="Proteomes" id="UP000824998">
    <property type="component" value="Unassembled WGS sequence"/>
</dbReference>
<keyword evidence="2" id="KW-1185">Reference proteome</keyword>
<evidence type="ECO:0000313" key="2">
    <source>
        <dbReference type="Proteomes" id="UP000824998"/>
    </source>
</evidence>